<comment type="subcellular location">
    <subcellularLocation>
        <location evidence="2">Cell membrane</location>
        <topology evidence="2">Multi-pass membrane protein</topology>
    </subcellularLocation>
</comment>
<evidence type="ECO:0000256" key="7">
    <source>
        <dbReference type="ARBA" id="ARBA00022679"/>
    </source>
</evidence>
<reference evidence="29" key="2">
    <citation type="journal article" date="2020" name="Microorganisms">
        <title>Osmotic Adaptation and Compatible Solute Biosynthesis of Phototrophic Bacteria as Revealed from Genome Analyses.</title>
        <authorList>
            <person name="Imhoff J.F."/>
            <person name="Rahn T."/>
            <person name="Kunzel S."/>
            <person name="Keller A."/>
            <person name="Neulinger S.C."/>
        </authorList>
    </citation>
    <scope>NUCLEOTIDE SEQUENCE</scope>
    <source>
        <strain evidence="29">DSM 4395</strain>
    </source>
</reference>
<evidence type="ECO:0000256" key="3">
    <source>
        <dbReference type="ARBA" id="ARBA00012438"/>
    </source>
</evidence>
<dbReference type="Gene3D" id="1.20.120.160">
    <property type="entry name" value="HPT domain"/>
    <property type="match status" value="1"/>
</dbReference>
<evidence type="ECO:0000256" key="15">
    <source>
        <dbReference type="ARBA" id="ARBA00064003"/>
    </source>
</evidence>
<evidence type="ECO:0000256" key="6">
    <source>
        <dbReference type="ARBA" id="ARBA00022553"/>
    </source>
</evidence>
<dbReference type="CDD" id="cd17546">
    <property type="entry name" value="REC_hyHK_CKI1_RcsC-like"/>
    <property type="match status" value="2"/>
</dbReference>
<dbReference type="InterPro" id="IPR008207">
    <property type="entry name" value="Sig_transdc_His_kin_Hpt_dom"/>
</dbReference>
<evidence type="ECO:0000256" key="5">
    <source>
        <dbReference type="ARBA" id="ARBA00022500"/>
    </source>
</evidence>
<dbReference type="SMART" id="SM00091">
    <property type="entry name" value="PAS"/>
    <property type="match status" value="3"/>
</dbReference>
<dbReference type="InterPro" id="IPR000780">
    <property type="entry name" value="CheR_MeTrfase"/>
</dbReference>
<evidence type="ECO:0000256" key="10">
    <source>
        <dbReference type="ARBA" id="ARBA00022777"/>
    </source>
</evidence>
<keyword evidence="13" id="KW-0902">Two-component regulatory system</keyword>
<protein>
    <recommendedName>
        <fullName evidence="16">Sensory/regulatory protein RpfC</fullName>
        <ecNumber evidence="3">2.7.13.3</ecNumber>
    </recommendedName>
</protein>
<accession>A0AAJ0XHN6</accession>
<feature type="modified residue" description="Phosphohistidine" evidence="18">
    <location>
        <position position="1864"/>
    </location>
</feature>
<dbReference type="InterPro" id="IPR022642">
    <property type="entry name" value="CheR_C"/>
</dbReference>
<dbReference type="InterPro" id="IPR000700">
    <property type="entry name" value="PAS-assoc_C"/>
</dbReference>
<dbReference type="PROSITE" id="PS50112">
    <property type="entry name" value="PAS"/>
    <property type="match status" value="2"/>
</dbReference>
<feature type="compositionally biased region" description="Basic and acidic residues" evidence="21">
    <location>
        <begin position="924"/>
        <end position="949"/>
    </location>
</feature>
<feature type="domain" description="PAC" evidence="25">
    <location>
        <begin position="940"/>
        <end position="990"/>
    </location>
</feature>
<dbReference type="InterPro" id="IPR000014">
    <property type="entry name" value="PAS"/>
</dbReference>
<feature type="domain" description="PAS" evidence="24">
    <location>
        <begin position="862"/>
        <end position="915"/>
    </location>
</feature>
<comment type="caution">
    <text evidence="29">The sequence shown here is derived from an EMBL/GenBank/DDBJ whole genome shotgun (WGS) entry which is preliminary data.</text>
</comment>
<feature type="domain" description="Response regulatory" evidence="23">
    <location>
        <begin position="1519"/>
        <end position="1642"/>
    </location>
</feature>
<dbReference type="Gene3D" id="3.40.50.180">
    <property type="entry name" value="Methylesterase CheB, C-terminal domain"/>
    <property type="match status" value="1"/>
</dbReference>
<dbReference type="SUPFAM" id="SSF47384">
    <property type="entry name" value="Homodimeric domain of signal transducing histidine kinase"/>
    <property type="match status" value="1"/>
</dbReference>
<keyword evidence="20" id="KW-0175">Coiled coil</keyword>
<dbReference type="EC" id="2.7.13.3" evidence="3"/>
<dbReference type="EMBL" id="NHSF01000070">
    <property type="protein sequence ID" value="MBK5931832.1"/>
    <property type="molecule type" value="Genomic_DNA"/>
</dbReference>
<dbReference type="SUPFAM" id="SSF55785">
    <property type="entry name" value="PYP-like sensor domain (PAS domain)"/>
    <property type="match status" value="4"/>
</dbReference>
<evidence type="ECO:0000259" key="22">
    <source>
        <dbReference type="PROSITE" id="PS50109"/>
    </source>
</evidence>
<dbReference type="SMART" id="SM00388">
    <property type="entry name" value="HisKA"/>
    <property type="match status" value="1"/>
</dbReference>
<dbReference type="Gene3D" id="3.40.50.150">
    <property type="entry name" value="Vaccinia Virus protein VP39"/>
    <property type="match status" value="1"/>
</dbReference>
<feature type="domain" description="PAS" evidence="24">
    <location>
        <begin position="742"/>
        <end position="784"/>
    </location>
</feature>
<dbReference type="Pfam" id="PF00072">
    <property type="entry name" value="Response_reg"/>
    <property type="match status" value="2"/>
</dbReference>
<evidence type="ECO:0000313" key="29">
    <source>
        <dbReference type="EMBL" id="MBK5931832.1"/>
    </source>
</evidence>
<dbReference type="PROSITE" id="PS50122">
    <property type="entry name" value="CHEB"/>
    <property type="match status" value="1"/>
</dbReference>
<dbReference type="CDD" id="cd00130">
    <property type="entry name" value="PAS"/>
    <property type="match status" value="2"/>
</dbReference>
<dbReference type="SUPFAM" id="SSF52172">
    <property type="entry name" value="CheY-like"/>
    <property type="match status" value="2"/>
</dbReference>
<keyword evidence="9" id="KW-0547">Nucleotide-binding</keyword>
<evidence type="ECO:0000256" key="13">
    <source>
        <dbReference type="ARBA" id="ARBA00023012"/>
    </source>
</evidence>
<comment type="catalytic activity">
    <reaction evidence="1">
        <text>ATP + protein L-histidine = ADP + protein N-phospho-L-histidine.</text>
        <dbReference type="EC" id="2.7.13.3"/>
    </reaction>
</comment>
<dbReference type="InterPro" id="IPR036641">
    <property type="entry name" value="HPT_dom_sf"/>
</dbReference>
<dbReference type="PRINTS" id="PR00996">
    <property type="entry name" value="CHERMTFRASE"/>
</dbReference>
<evidence type="ECO:0000256" key="18">
    <source>
        <dbReference type="PROSITE-ProRule" id="PRU00110"/>
    </source>
</evidence>
<dbReference type="GO" id="GO:0006935">
    <property type="term" value="P:chemotaxis"/>
    <property type="evidence" value="ECO:0007669"/>
    <property type="project" value="UniProtKB-UniRule"/>
</dbReference>
<dbReference type="SMART" id="SM00387">
    <property type="entry name" value="HATPase_c"/>
    <property type="match status" value="1"/>
</dbReference>
<dbReference type="InterPro" id="IPR003594">
    <property type="entry name" value="HATPase_dom"/>
</dbReference>
<dbReference type="Pfam" id="PF13426">
    <property type="entry name" value="PAS_9"/>
    <property type="match status" value="1"/>
</dbReference>
<dbReference type="SUPFAM" id="SSF47757">
    <property type="entry name" value="Chemotaxis receptor methyltransferase CheR, N-terminal domain"/>
    <property type="match status" value="1"/>
</dbReference>
<feature type="active site" evidence="17">
    <location>
        <position position="159"/>
    </location>
</feature>
<keyword evidence="5 17" id="KW-0145">Chemotaxis</keyword>
<evidence type="ECO:0000259" key="26">
    <source>
        <dbReference type="PROSITE" id="PS50122"/>
    </source>
</evidence>
<dbReference type="CDD" id="cd00082">
    <property type="entry name" value="HisKA"/>
    <property type="match status" value="1"/>
</dbReference>
<evidence type="ECO:0000259" key="27">
    <source>
        <dbReference type="PROSITE" id="PS50123"/>
    </source>
</evidence>
<organism evidence="29 30">
    <name type="scientific">Halochromatium salexigens</name>
    <name type="common">Chromatium salexigens</name>
    <dbReference type="NCBI Taxonomy" id="49447"/>
    <lineage>
        <taxon>Bacteria</taxon>
        <taxon>Pseudomonadati</taxon>
        <taxon>Pseudomonadota</taxon>
        <taxon>Gammaproteobacteria</taxon>
        <taxon>Chromatiales</taxon>
        <taxon>Chromatiaceae</taxon>
        <taxon>Halochromatium</taxon>
    </lineage>
</organism>
<dbReference type="SMART" id="SM00138">
    <property type="entry name" value="MeTrc"/>
    <property type="match status" value="1"/>
</dbReference>
<dbReference type="InterPro" id="IPR011006">
    <property type="entry name" value="CheY-like_superfamily"/>
</dbReference>
<dbReference type="PROSITE" id="PS50123">
    <property type="entry name" value="CHER"/>
    <property type="match status" value="1"/>
</dbReference>
<evidence type="ECO:0000256" key="21">
    <source>
        <dbReference type="SAM" id="MobiDB-lite"/>
    </source>
</evidence>
<evidence type="ECO:0000256" key="12">
    <source>
        <dbReference type="ARBA" id="ARBA00022989"/>
    </source>
</evidence>
<keyword evidence="17" id="KW-0378">Hydrolase</keyword>
<dbReference type="SMART" id="SM00448">
    <property type="entry name" value="REC"/>
    <property type="match status" value="2"/>
</dbReference>
<feature type="modified residue" description="4-aspartylphosphate" evidence="19">
    <location>
        <position position="1719"/>
    </location>
</feature>
<feature type="domain" description="HPt" evidence="28">
    <location>
        <begin position="1825"/>
        <end position="1917"/>
    </location>
</feature>
<keyword evidence="30" id="KW-1185">Reference proteome</keyword>
<dbReference type="GO" id="GO:0008757">
    <property type="term" value="F:S-adenosylmethionine-dependent methyltransferase activity"/>
    <property type="evidence" value="ECO:0007669"/>
    <property type="project" value="InterPro"/>
</dbReference>
<dbReference type="InterPro" id="IPR003661">
    <property type="entry name" value="HisK_dim/P_dom"/>
</dbReference>
<dbReference type="PROSITE" id="PS50894">
    <property type="entry name" value="HPT"/>
    <property type="match status" value="1"/>
</dbReference>
<dbReference type="SMART" id="SM00086">
    <property type="entry name" value="PAC"/>
    <property type="match status" value="4"/>
</dbReference>
<evidence type="ECO:0000256" key="11">
    <source>
        <dbReference type="ARBA" id="ARBA00022840"/>
    </source>
</evidence>
<name>A0AAJ0XHN6_HALSE</name>
<dbReference type="NCBIfam" id="TIGR00229">
    <property type="entry name" value="sensory_box"/>
    <property type="match status" value="1"/>
</dbReference>
<dbReference type="PROSITE" id="PS50110">
    <property type="entry name" value="RESPONSE_REGULATORY"/>
    <property type="match status" value="2"/>
</dbReference>
<dbReference type="Pfam" id="PF02518">
    <property type="entry name" value="HATPase_c"/>
    <property type="match status" value="1"/>
</dbReference>
<dbReference type="SUPFAM" id="SSF53335">
    <property type="entry name" value="S-adenosyl-L-methionine-dependent methyltransferases"/>
    <property type="match status" value="1"/>
</dbReference>
<dbReference type="GO" id="GO:0000156">
    <property type="term" value="F:phosphorelay response regulator activity"/>
    <property type="evidence" value="ECO:0007669"/>
    <property type="project" value="InterPro"/>
</dbReference>
<dbReference type="Pfam" id="PF01627">
    <property type="entry name" value="Hpt"/>
    <property type="match status" value="1"/>
</dbReference>
<dbReference type="CDD" id="cd16434">
    <property type="entry name" value="CheB-CheR_fusion"/>
    <property type="match status" value="1"/>
</dbReference>
<dbReference type="Gene3D" id="3.30.565.10">
    <property type="entry name" value="Histidine kinase-like ATPase, C-terminal domain"/>
    <property type="match status" value="1"/>
</dbReference>
<feature type="compositionally biased region" description="Basic and acidic residues" evidence="21">
    <location>
        <begin position="9"/>
        <end position="25"/>
    </location>
</feature>
<dbReference type="GO" id="GO:0005737">
    <property type="term" value="C:cytoplasm"/>
    <property type="evidence" value="ECO:0007669"/>
    <property type="project" value="InterPro"/>
</dbReference>
<feature type="active site" evidence="17">
    <location>
        <position position="40"/>
    </location>
</feature>
<evidence type="ECO:0000256" key="4">
    <source>
        <dbReference type="ARBA" id="ARBA00022475"/>
    </source>
</evidence>
<dbReference type="Gene3D" id="3.30.450.20">
    <property type="entry name" value="PAS domain"/>
    <property type="match status" value="4"/>
</dbReference>
<dbReference type="InterPro" id="IPR000673">
    <property type="entry name" value="Sig_transdc_resp-reg_Me-estase"/>
</dbReference>
<sequence>MRPSACASRRAEAMTDRDGRSSSDALRPDCPEYLVALGASAGGLPHLRSIIGGLDRQGLSAYVLAQHLKPDQETRLPELLASQTDLEILLAESEMHLQPDHLYVCPAGQDMEVRDGQLVLRQPDPDVPEVPSIDRLFRSAADAFGDRACALILSGTGEDGAEGCQAVLAAGGQVIVQSPADARESQMPAAALRLSADARSGDTQEIVNWLNRISMLSDEELHEEPRGQGSKEGVFAELIKRVSELTGLKLDWYKEATLFRQTTRHYQALGFDSLEAYVDYAKDRPEQLKELQQRFLLAVSRFFRDPEAFATAEQALRPRLRDKDKGDAIRLWVAGCACGEEAYSFAILLHEILGERFDDFDVRIFASDADPQAIQAARAGLYPSESLSHLETDRRERWFIKQGGQWRVDKSLREHCVFCVHDLLRHPPFLNMDLISCRNLLIYFRSEQQPRCLETFHYALQPGGLFLTGRSESADSDAHFFEPIDALNKLYRRRAVPSQPPAQGRYALPVLADDPRRSQRRSQQTVDPIRDVVLDALIQMHGLAAVLVNTRFEPLHFFGNAKRYFSLPNDTSDFSLFALCRPELGLELKALCYRFLQEGRDVLHGISLELRVDDQRLRISPVARRLELSSELPAGAFLIVLEEQPVDESVSPSGQGQSDGSEDSQNVEIARLRRERDEIQDSLSALLDQLAAAHEELQWLREDKAVSTQELQTANEELQSSNEELSTLNDELRQKTHEATQLSTILTNIQESIRTALIVVDCDGRITRFNGLAVRIFGIGENDIGDHLAIMPSQIKLTDLRERLQAVISSGDSQAEPVHQDDLHYLMRIDPYRDELGEVAGAVLTFSDISELHRFELARASSERQFRQVWEATMEGMLVADERGTILLVNPALEQIFGYEAGELDGESVERLVPDALRARHQRHREDFQAAPEQRRPMDRSRDIQGQRKDGSRFDIAIGLSSIEMDGRRCTLASVEDITERKSAERELRASAQRLSEKEAELREAQRLARLGNWYWERATNRFSGSEELMRIFDHEPSAERSLPEPVWQRLKAAREETLGTGRGCTMDLEVAREGKDLWARVRCEAVLESDGHIKALRGTVQDISEHKRLTEELERHRSGLQELVEERTQSLAEQERRWAAIMRLLPVGVWITDATGTIVFGNEEGQRIWAGARYVGPDQFGVFKGWWHETGEPLAPEDWAVVRAIEQGESVLDELIDIQCFDESRKTILNAVIPLHDEAGRITGSFIVNQDVTALKQTEQALSQARDLAESSSQAKSEFLANMSHEIRTPMNAVLGFGYLLEQRSLDPASRQLVQKIRNSAQVLLDLINDILDVSKIEAGRIELEAAPFRLSVLLDSLAEIMIAAVGDKPLELVMVPPGDCIEGLIGDSKRLQQVLINLLCNAIKFTERGEVELSIVCKAQSETHVDLQFTVRDTGIGIAPKRQQEIFNAFSQADSSISRRFGGTGLGLTISQRLVRLMGGDLQVESALGQGSRFQFTLPLRRDPDETLPVDELGPLRLLVADDCRRVGEALMQTGQALGWTVDWVSSGRAASARLLAGAVSYDAILIDWQMPDEEGLECAQALRAALTETGEEAKSLILLMATPQADAALQGLPAQSAINGIIHKPVTPLSLYNSLASLRGLQPRGAKETTGILSPSQSEQLAGIRVLVVDDSEINQEVAERILSSHGAEVILAGDGEAALDWLDAHPDSTDIVLMDLQMPRLDGYAATRRLRQDVRWRELPVIAVTAGIFDSMKVRALEAGMNGFIGKPFDVGQLIQCVQRWTDLGVPVPTAKAEAAAAFPDTQRPADQGFDLPAALARWGDPGLYRTSLIKFRDMHANDAQTIAHAIDSGALAEGAALAHRLAGVAATLSMPQLADLAQCLEQRLRAGQAPDAATEDAFQRAFADVMAGLGDWIGSTEPEPTPVSTADHEGAVDVETRRQLFKGGLQAIDEHDLAGAEACLEQLQKIVEAKKLAAVQACLNEFDFRGAERLLHGLINEL</sequence>
<reference evidence="29" key="1">
    <citation type="submission" date="2017-05" db="EMBL/GenBank/DDBJ databases">
        <authorList>
            <person name="Imhoff J.F."/>
            <person name="Rahn T."/>
            <person name="Kuenzel S."/>
            <person name="Neulinger S.C."/>
        </authorList>
    </citation>
    <scope>NUCLEOTIDE SEQUENCE</scope>
    <source>
        <strain evidence="29">DSM 4395</strain>
    </source>
</reference>
<dbReference type="PANTHER" id="PTHR45339:SF1">
    <property type="entry name" value="HYBRID SIGNAL TRANSDUCTION HISTIDINE KINASE J"/>
    <property type="match status" value="1"/>
</dbReference>
<dbReference type="InterPro" id="IPR035909">
    <property type="entry name" value="CheB_C"/>
</dbReference>
<feature type="coiled-coil region" evidence="20">
    <location>
        <begin position="981"/>
        <end position="1008"/>
    </location>
</feature>
<dbReference type="Pfam" id="PF00512">
    <property type="entry name" value="HisKA"/>
    <property type="match status" value="1"/>
</dbReference>
<evidence type="ECO:0000256" key="9">
    <source>
        <dbReference type="ARBA" id="ARBA00022741"/>
    </source>
</evidence>
<feature type="modified residue" description="4-aspartylphosphate" evidence="19">
    <location>
        <position position="1570"/>
    </location>
</feature>
<dbReference type="Pfam" id="PF13596">
    <property type="entry name" value="PAS_10"/>
    <property type="match status" value="1"/>
</dbReference>
<dbReference type="Gene3D" id="1.10.287.130">
    <property type="match status" value="1"/>
</dbReference>
<evidence type="ECO:0000259" key="28">
    <source>
        <dbReference type="PROSITE" id="PS50894"/>
    </source>
</evidence>
<keyword evidence="10" id="KW-0418">Kinase</keyword>
<proteinExistence type="predicted"/>
<dbReference type="FunFam" id="1.10.287.130:FF:000002">
    <property type="entry name" value="Two-component osmosensing histidine kinase"/>
    <property type="match status" value="1"/>
</dbReference>
<dbReference type="SUPFAM" id="SSF47226">
    <property type="entry name" value="Histidine-containing phosphotransfer domain, HPT domain"/>
    <property type="match status" value="1"/>
</dbReference>
<evidence type="ECO:0000256" key="8">
    <source>
        <dbReference type="ARBA" id="ARBA00022692"/>
    </source>
</evidence>
<feature type="domain" description="Histidine kinase" evidence="22">
    <location>
        <begin position="1283"/>
        <end position="1504"/>
    </location>
</feature>
<gene>
    <name evidence="29" type="ORF">CCR82_15180</name>
</gene>
<dbReference type="Proteomes" id="UP001296967">
    <property type="component" value="Unassembled WGS sequence"/>
</dbReference>
<evidence type="ECO:0000256" key="16">
    <source>
        <dbReference type="ARBA" id="ARBA00068150"/>
    </source>
</evidence>
<dbReference type="GO" id="GO:0008984">
    <property type="term" value="F:protein-glutamate methylesterase activity"/>
    <property type="evidence" value="ECO:0007669"/>
    <property type="project" value="InterPro"/>
</dbReference>
<dbReference type="InterPro" id="IPR036890">
    <property type="entry name" value="HATPase_C_sf"/>
</dbReference>
<dbReference type="Pfam" id="PF01339">
    <property type="entry name" value="CheB_methylest"/>
    <property type="match status" value="1"/>
</dbReference>
<dbReference type="InterPro" id="IPR001610">
    <property type="entry name" value="PAC"/>
</dbReference>
<dbReference type="InterPro" id="IPR036097">
    <property type="entry name" value="HisK_dim/P_sf"/>
</dbReference>
<comment type="subunit">
    <text evidence="15">At low DSF concentrations, interacts with RpfF.</text>
</comment>
<dbReference type="SUPFAM" id="SSF55874">
    <property type="entry name" value="ATPase domain of HSP90 chaperone/DNA topoisomerase II/histidine kinase"/>
    <property type="match status" value="1"/>
</dbReference>
<dbReference type="InterPro" id="IPR005467">
    <property type="entry name" value="His_kinase_dom"/>
</dbReference>
<dbReference type="GO" id="GO:0005886">
    <property type="term" value="C:plasma membrane"/>
    <property type="evidence" value="ECO:0007669"/>
    <property type="project" value="UniProtKB-SubCell"/>
</dbReference>
<evidence type="ECO:0000256" key="1">
    <source>
        <dbReference type="ARBA" id="ARBA00000085"/>
    </source>
</evidence>
<feature type="domain" description="CheR-type methyltransferase" evidence="27">
    <location>
        <begin position="235"/>
        <end position="494"/>
    </location>
</feature>
<dbReference type="Pfam" id="PF01739">
    <property type="entry name" value="CheR"/>
    <property type="match status" value="1"/>
</dbReference>
<dbReference type="InterPro" id="IPR001789">
    <property type="entry name" value="Sig_transdc_resp-reg_receiver"/>
</dbReference>
<keyword evidence="14" id="KW-0472">Membrane</keyword>
<keyword evidence="6 19" id="KW-0597">Phosphoprotein</keyword>
<feature type="domain" description="Response regulatory" evidence="23">
    <location>
        <begin position="1668"/>
        <end position="1786"/>
    </location>
</feature>
<evidence type="ECO:0000259" key="24">
    <source>
        <dbReference type="PROSITE" id="PS50112"/>
    </source>
</evidence>
<dbReference type="FunFam" id="3.30.565.10:FF:000010">
    <property type="entry name" value="Sensor histidine kinase RcsC"/>
    <property type="match status" value="1"/>
</dbReference>
<feature type="domain" description="CheB-type methylesterase" evidence="26">
    <location>
        <begin position="28"/>
        <end position="196"/>
    </location>
</feature>
<dbReference type="PROSITE" id="PS50109">
    <property type="entry name" value="HIS_KIN"/>
    <property type="match status" value="1"/>
</dbReference>
<dbReference type="InterPro" id="IPR029063">
    <property type="entry name" value="SAM-dependent_MTases_sf"/>
</dbReference>
<keyword evidence="4" id="KW-1003">Cell membrane</keyword>
<keyword evidence="8" id="KW-0812">Transmembrane</keyword>
<evidence type="ECO:0000256" key="17">
    <source>
        <dbReference type="PROSITE-ProRule" id="PRU00050"/>
    </source>
</evidence>
<dbReference type="InterPro" id="IPR035965">
    <property type="entry name" value="PAS-like_dom_sf"/>
</dbReference>
<keyword evidence="12" id="KW-1133">Transmembrane helix</keyword>
<feature type="coiled-coil region" evidence="20">
    <location>
        <begin position="662"/>
        <end position="738"/>
    </location>
</feature>
<dbReference type="GO" id="GO:0005524">
    <property type="term" value="F:ATP binding"/>
    <property type="evidence" value="ECO:0007669"/>
    <property type="project" value="UniProtKB-KW"/>
</dbReference>
<evidence type="ECO:0000256" key="2">
    <source>
        <dbReference type="ARBA" id="ARBA00004651"/>
    </source>
</evidence>
<feature type="active site" evidence="17">
    <location>
        <position position="67"/>
    </location>
</feature>
<dbReference type="PANTHER" id="PTHR45339">
    <property type="entry name" value="HYBRID SIGNAL TRANSDUCTION HISTIDINE KINASE J"/>
    <property type="match status" value="1"/>
</dbReference>
<feature type="domain" description="PAC" evidence="25">
    <location>
        <begin position="1210"/>
        <end position="1265"/>
    </location>
</feature>
<dbReference type="GO" id="GO:0000155">
    <property type="term" value="F:phosphorelay sensor kinase activity"/>
    <property type="evidence" value="ECO:0007669"/>
    <property type="project" value="InterPro"/>
</dbReference>
<feature type="region of interest" description="Disordered" evidence="21">
    <location>
        <begin position="923"/>
        <end position="949"/>
    </location>
</feature>
<evidence type="ECO:0000259" key="25">
    <source>
        <dbReference type="PROSITE" id="PS50113"/>
    </source>
</evidence>
<evidence type="ECO:0000256" key="14">
    <source>
        <dbReference type="ARBA" id="ARBA00023136"/>
    </source>
</evidence>
<evidence type="ECO:0000259" key="23">
    <source>
        <dbReference type="PROSITE" id="PS50110"/>
    </source>
</evidence>
<feature type="domain" description="PAC" evidence="25">
    <location>
        <begin position="1063"/>
        <end position="1116"/>
    </location>
</feature>
<dbReference type="PROSITE" id="PS50113">
    <property type="entry name" value="PAC"/>
    <property type="match status" value="3"/>
</dbReference>
<keyword evidence="11" id="KW-0067">ATP-binding</keyword>
<evidence type="ECO:0000256" key="20">
    <source>
        <dbReference type="SAM" id="Coils"/>
    </source>
</evidence>
<evidence type="ECO:0000313" key="30">
    <source>
        <dbReference type="Proteomes" id="UP001296967"/>
    </source>
</evidence>
<dbReference type="CDD" id="cd16922">
    <property type="entry name" value="HATPase_EvgS-ArcB-TorS-like"/>
    <property type="match status" value="1"/>
</dbReference>
<feature type="region of interest" description="Disordered" evidence="21">
    <location>
        <begin position="1"/>
        <end position="25"/>
    </location>
</feature>
<evidence type="ECO:0000256" key="19">
    <source>
        <dbReference type="PROSITE-ProRule" id="PRU00169"/>
    </source>
</evidence>
<dbReference type="SUPFAM" id="SSF52738">
    <property type="entry name" value="Methylesterase CheB, C-terminal domain"/>
    <property type="match status" value="1"/>
</dbReference>
<dbReference type="Gene3D" id="3.40.50.2300">
    <property type="match status" value="2"/>
</dbReference>
<keyword evidence="7" id="KW-0808">Transferase</keyword>